<dbReference type="STRING" id="65735.SAMN04488075_1684"/>
<organism evidence="2 3">
    <name type="scientific">Paracoccus alkenifer</name>
    <dbReference type="NCBI Taxonomy" id="65735"/>
    <lineage>
        <taxon>Bacteria</taxon>
        <taxon>Pseudomonadati</taxon>
        <taxon>Pseudomonadota</taxon>
        <taxon>Alphaproteobacteria</taxon>
        <taxon>Rhodobacterales</taxon>
        <taxon>Paracoccaceae</taxon>
        <taxon>Paracoccus</taxon>
    </lineage>
</organism>
<evidence type="ECO:0000313" key="2">
    <source>
        <dbReference type="EMBL" id="SEH89569.1"/>
    </source>
</evidence>
<dbReference type="InterPro" id="IPR015942">
    <property type="entry name" value="Asp/Glu/hydantoin_racemase"/>
</dbReference>
<dbReference type="Proteomes" id="UP000199125">
    <property type="component" value="Unassembled WGS sequence"/>
</dbReference>
<dbReference type="RefSeq" id="WP_090847182.1">
    <property type="nucleotide sequence ID" value="NZ_FNXG01000002.1"/>
</dbReference>
<evidence type="ECO:0000313" key="3">
    <source>
        <dbReference type="Proteomes" id="UP000199125"/>
    </source>
</evidence>
<accession>A0A1H6LLU5</accession>
<evidence type="ECO:0008006" key="4">
    <source>
        <dbReference type="Google" id="ProtNLM"/>
    </source>
</evidence>
<dbReference type="Gene3D" id="3.40.50.12500">
    <property type="match status" value="1"/>
</dbReference>
<evidence type="ECO:0000256" key="1">
    <source>
        <dbReference type="ARBA" id="ARBA00038414"/>
    </source>
</evidence>
<dbReference type="GO" id="GO:0047661">
    <property type="term" value="F:amino-acid racemase activity"/>
    <property type="evidence" value="ECO:0007669"/>
    <property type="project" value="InterPro"/>
</dbReference>
<name>A0A1H6LLU5_9RHOB</name>
<sequence length="234" mass="24654">MTVSATFPGPRIALIHALEESVAPVRAAFREAWPEAFAFDLLDTSLAIDRAHAGELDVAMRLRFATLADYAAGAEGLAGRTSGILFTCSAFGPAIDTVKTRVTIPVMRPNEAAFEQALAIGGEIGLIVSFEPSAASLRAELEQMAHAQNRKTRVHTVLADGALQALKAGDGARHDALVAEAARRLGDVQVVILAQFSMARAADMVRHVISAPVLTTPDCAVHALRALLTPCPAV</sequence>
<dbReference type="InterPro" id="IPR053714">
    <property type="entry name" value="Iso_Racemase_Enz_sf"/>
</dbReference>
<dbReference type="EMBL" id="FNXG01000002">
    <property type="protein sequence ID" value="SEH89569.1"/>
    <property type="molecule type" value="Genomic_DNA"/>
</dbReference>
<gene>
    <name evidence="2" type="ORF">SAMN04488075_1684</name>
</gene>
<comment type="similarity">
    <text evidence="1">Belongs to the HyuE racemase family.</text>
</comment>
<protein>
    <recommendedName>
        <fullName evidence="4">Arylsulfatase</fullName>
    </recommendedName>
</protein>
<dbReference type="Pfam" id="PF01177">
    <property type="entry name" value="Asp_Glu_race"/>
    <property type="match status" value="1"/>
</dbReference>
<dbReference type="AlphaFoldDB" id="A0A1H6LLU5"/>
<reference evidence="3" key="1">
    <citation type="submission" date="2016-10" db="EMBL/GenBank/DDBJ databases">
        <authorList>
            <person name="Varghese N."/>
            <person name="Submissions S."/>
        </authorList>
    </citation>
    <scope>NUCLEOTIDE SEQUENCE [LARGE SCALE GENOMIC DNA]</scope>
    <source>
        <strain evidence="3">DSM 11593</strain>
    </source>
</reference>
<keyword evidence="3" id="KW-1185">Reference proteome</keyword>
<dbReference type="OrthoDB" id="978447at2"/>
<proteinExistence type="inferred from homology"/>